<evidence type="ECO:0000256" key="8">
    <source>
        <dbReference type="ARBA" id="ARBA00023136"/>
    </source>
</evidence>
<dbReference type="OrthoDB" id="9805743at2"/>
<comment type="subcellular location">
    <subcellularLocation>
        <location evidence="9">Cell membrane</location>
        <topology evidence="9">Single-pass membrane protein</topology>
    </subcellularLocation>
    <subcellularLocation>
        <location evidence="1">Membrane</location>
    </subcellularLocation>
</comment>
<evidence type="ECO:0000256" key="9">
    <source>
        <dbReference type="HAMAP-Rule" id="MF_00422"/>
    </source>
</evidence>
<dbReference type="HAMAP" id="MF_00422">
    <property type="entry name" value="SecE"/>
    <property type="match status" value="1"/>
</dbReference>
<dbReference type="GO" id="GO:0005886">
    <property type="term" value="C:plasma membrane"/>
    <property type="evidence" value="ECO:0007669"/>
    <property type="project" value="UniProtKB-SubCell"/>
</dbReference>
<reference evidence="11 12" key="1">
    <citation type="submission" date="2015-01" db="EMBL/GenBank/DDBJ databases">
        <title>Draft genome of the acidophilic iron oxidizer Acidithrix ferrooxidans strain Py-F3.</title>
        <authorList>
            <person name="Poehlein A."/>
            <person name="Eisen S."/>
            <person name="Schloemann M."/>
            <person name="Johnson B.D."/>
            <person name="Daniel R."/>
            <person name="Muehling M."/>
        </authorList>
    </citation>
    <scope>NUCLEOTIDE SEQUENCE [LARGE SCALE GENOMIC DNA]</scope>
    <source>
        <strain evidence="11 12">Py-F3</strain>
    </source>
</reference>
<comment type="similarity">
    <text evidence="9">Belongs to the SecE/SEC61-gamma family.</text>
</comment>
<dbReference type="InterPro" id="IPR038379">
    <property type="entry name" value="SecE_sf"/>
</dbReference>
<keyword evidence="2 9" id="KW-0813">Transport</keyword>
<evidence type="ECO:0000256" key="10">
    <source>
        <dbReference type="SAM" id="MobiDB-lite"/>
    </source>
</evidence>
<comment type="subunit">
    <text evidence="9">Component of the Sec protein translocase complex. Heterotrimer consisting of SecY, SecE and SecG subunits. The heterotrimers can form oligomers, although 1 heterotrimer is thought to be able to translocate proteins. Interacts with the ribosome. Interacts with SecDF, and other proteins may be involved. Interacts with SecA.</text>
</comment>
<organism evidence="11 12">
    <name type="scientific">Acidithrix ferrooxidans</name>
    <dbReference type="NCBI Taxonomy" id="1280514"/>
    <lineage>
        <taxon>Bacteria</taxon>
        <taxon>Bacillati</taxon>
        <taxon>Actinomycetota</taxon>
        <taxon>Acidimicrobiia</taxon>
        <taxon>Acidimicrobiales</taxon>
        <taxon>Acidimicrobiaceae</taxon>
        <taxon>Acidithrix</taxon>
    </lineage>
</organism>
<evidence type="ECO:0000256" key="2">
    <source>
        <dbReference type="ARBA" id="ARBA00022448"/>
    </source>
</evidence>
<dbReference type="AlphaFoldDB" id="A0A0D8HKR7"/>
<dbReference type="GO" id="GO:0006605">
    <property type="term" value="P:protein targeting"/>
    <property type="evidence" value="ECO:0007669"/>
    <property type="project" value="UniProtKB-UniRule"/>
</dbReference>
<keyword evidence="5 9" id="KW-0653">Protein transport</keyword>
<dbReference type="STRING" id="1280514.AXFE_05480"/>
<sequence>MNRQSKRLMARQQSQSEAERANAPKKVISQKNQPESKRLTPKIYLREVRDELKKVTWPTRKTVINYSTVVFITLTFLIALIFVLNLAFSKAVLFLFG</sequence>
<dbReference type="GO" id="GO:0008320">
    <property type="term" value="F:protein transmembrane transporter activity"/>
    <property type="evidence" value="ECO:0007669"/>
    <property type="project" value="UniProtKB-UniRule"/>
</dbReference>
<keyword evidence="8 9" id="KW-0472">Membrane</keyword>
<comment type="caution">
    <text evidence="11">The sequence shown here is derived from an EMBL/GenBank/DDBJ whole genome shotgun (WGS) entry which is preliminary data.</text>
</comment>
<name>A0A0D8HKR7_9ACTN</name>
<dbReference type="GO" id="GO:0065002">
    <property type="term" value="P:intracellular protein transmembrane transport"/>
    <property type="evidence" value="ECO:0007669"/>
    <property type="project" value="UniProtKB-UniRule"/>
</dbReference>
<proteinExistence type="inferred from homology"/>
<feature type="transmembrane region" description="Helical" evidence="9">
    <location>
        <begin position="63"/>
        <end position="88"/>
    </location>
</feature>
<feature type="region of interest" description="Disordered" evidence="10">
    <location>
        <begin position="1"/>
        <end position="36"/>
    </location>
</feature>
<keyword evidence="4 9" id="KW-0812">Transmembrane</keyword>
<accession>A0A0D8HKR7</accession>
<dbReference type="PANTHER" id="PTHR33910">
    <property type="entry name" value="PROTEIN TRANSLOCASE SUBUNIT SECE"/>
    <property type="match status" value="1"/>
</dbReference>
<dbReference type="Proteomes" id="UP000032360">
    <property type="component" value="Unassembled WGS sequence"/>
</dbReference>
<evidence type="ECO:0000256" key="5">
    <source>
        <dbReference type="ARBA" id="ARBA00022927"/>
    </source>
</evidence>
<dbReference type="GO" id="GO:0009306">
    <property type="term" value="P:protein secretion"/>
    <property type="evidence" value="ECO:0007669"/>
    <property type="project" value="UniProtKB-UniRule"/>
</dbReference>
<evidence type="ECO:0000256" key="1">
    <source>
        <dbReference type="ARBA" id="ARBA00004370"/>
    </source>
</evidence>
<evidence type="ECO:0000313" key="12">
    <source>
        <dbReference type="Proteomes" id="UP000032360"/>
    </source>
</evidence>
<gene>
    <name evidence="9 11" type="primary">secE</name>
    <name evidence="11" type="ORF">AXFE_05480</name>
</gene>
<dbReference type="GO" id="GO:0043952">
    <property type="term" value="P:protein transport by the Sec complex"/>
    <property type="evidence" value="ECO:0007669"/>
    <property type="project" value="UniProtKB-UniRule"/>
</dbReference>
<dbReference type="EMBL" id="JXYS01000012">
    <property type="protein sequence ID" value="KJF18600.1"/>
    <property type="molecule type" value="Genomic_DNA"/>
</dbReference>
<dbReference type="Gene3D" id="1.20.5.1030">
    <property type="entry name" value="Preprotein translocase secy subunit"/>
    <property type="match status" value="1"/>
</dbReference>
<dbReference type="PANTHER" id="PTHR33910:SF1">
    <property type="entry name" value="PROTEIN TRANSLOCASE SUBUNIT SECE"/>
    <property type="match status" value="1"/>
</dbReference>
<dbReference type="Pfam" id="PF00584">
    <property type="entry name" value="SecE"/>
    <property type="match status" value="1"/>
</dbReference>
<dbReference type="NCBIfam" id="TIGR00964">
    <property type="entry name" value="secE_bact"/>
    <property type="match status" value="1"/>
</dbReference>
<evidence type="ECO:0000256" key="3">
    <source>
        <dbReference type="ARBA" id="ARBA00022475"/>
    </source>
</evidence>
<keyword evidence="7 9" id="KW-0811">Translocation</keyword>
<protein>
    <recommendedName>
        <fullName evidence="9">Protein translocase subunit SecE</fullName>
    </recommendedName>
</protein>
<keyword evidence="6 9" id="KW-1133">Transmembrane helix</keyword>
<dbReference type="RefSeq" id="WP_152625815.1">
    <property type="nucleotide sequence ID" value="NZ_JXYS01000012.1"/>
</dbReference>
<evidence type="ECO:0000256" key="4">
    <source>
        <dbReference type="ARBA" id="ARBA00022692"/>
    </source>
</evidence>
<keyword evidence="12" id="KW-1185">Reference proteome</keyword>
<evidence type="ECO:0000256" key="6">
    <source>
        <dbReference type="ARBA" id="ARBA00022989"/>
    </source>
</evidence>
<evidence type="ECO:0000313" key="11">
    <source>
        <dbReference type="EMBL" id="KJF18600.1"/>
    </source>
</evidence>
<keyword evidence="3 9" id="KW-1003">Cell membrane</keyword>
<dbReference type="InterPro" id="IPR005807">
    <property type="entry name" value="SecE_bac"/>
</dbReference>
<evidence type="ECO:0000256" key="7">
    <source>
        <dbReference type="ARBA" id="ARBA00023010"/>
    </source>
</evidence>
<comment type="function">
    <text evidence="9">Essential subunit of the Sec protein translocation channel SecYEG. Clamps together the 2 halves of SecY. May contact the channel plug during translocation.</text>
</comment>
<dbReference type="InterPro" id="IPR001901">
    <property type="entry name" value="Translocase_SecE/Sec61-g"/>
</dbReference>